<dbReference type="Gene3D" id="1.10.10.60">
    <property type="entry name" value="Homeodomain-like"/>
    <property type="match status" value="1"/>
</dbReference>
<keyword evidence="3" id="KW-0804">Transcription</keyword>
<dbReference type="Pfam" id="PF16925">
    <property type="entry name" value="TetR_C_13"/>
    <property type="match status" value="1"/>
</dbReference>
<reference evidence="6" key="1">
    <citation type="journal article" date="2014" name="Int. J. Syst. Evol. Microbiol.">
        <title>Complete genome sequence of Corynebacterium casei LMG S-19264T (=DSM 44701T), isolated from a smear-ripened cheese.</title>
        <authorList>
            <consortium name="US DOE Joint Genome Institute (JGI-PGF)"/>
            <person name="Walter F."/>
            <person name="Albersmeier A."/>
            <person name="Kalinowski J."/>
            <person name="Ruckert C."/>
        </authorList>
    </citation>
    <scope>NUCLEOTIDE SEQUENCE</scope>
    <source>
        <strain evidence="6">JCM 4988</strain>
    </source>
</reference>
<sequence>MARPRKFDETHAVGSAMYAFWRQGYRATSTRDLSDCTGVGPSSLYNAFGDKRQLYLRALRHYYGTHTVMQTESLRVPGSARGRIRNLMVHAIDVDLSDDEPAGCFAINALMEMGHSDSDVNDELSRHFSAVEDALCETITEGKLSGEMGPGGDARVQARQVLSTYYGLRVLARIQKDRKALLDVVESALDAL</sequence>
<comment type="caution">
    <text evidence="6">The sequence shown here is derived from an EMBL/GenBank/DDBJ whole genome shotgun (WGS) entry which is preliminary data.</text>
</comment>
<dbReference type="InterPro" id="IPR011075">
    <property type="entry name" value="TetR_C"/>
</dbReference>
<dbReference type="Gene3D" id="1.10.357.10">
    <property type="entry name" value="Tetracycline Repressor, domain 2"/>
    <property type="match status" value="1"/>
</dbReference>
<dbReference type="Proteomes" id="UP000630936">
    <property type="component" value="Unassembled WGS sequence"/>
</dbReference>
<dbReference type="Pfam" id="PF00440">
    <property type="entry name" value="TetR_N"/>
    <property type="match status" value="1"/>
</dbReference>
<feature type="domain" description="Tetracyclin repressor-like C-terminal" evidence="5">
    <location>
        <begin position="83"/>
        <end position="182"/>
    </location>
</feature>
<accession>A0A918V4W2</accession>
<dbReference type="SUPFAM" id="SSF48498">
    <property type="entry name" value="Tetracyclin repressor-like, C-terminal domain"/>
    <property type="match status" value="1"/>
</dbReference>
<evidence type="ECO:0000256" key="1">
    <source>
        <dbReference type="ARBA" id="ARBA00023015"/>
    </source>
</evidence>
<evidence type="ECO:0000313" key="7">
    <source>
        <dbReference type="Proteomes" id="UP000630936"/>
    </source>
</evidence>
<gene>
    <name evidence="6" type="ORF">GCM10010387_67670</name>
</gene>
<dbReference type="GO" id="GO:0003677">
    <property type="term" value="F:DNA binding"/>
    <property type="evidence" value="ECO:0007669"/>
    <property type="project" value="UniProtKB-KW"/>
</dbReference>
<proteinExistence type="predicted"/>
<feature type="domain" description="HTH tetR-type" evidence="4">
    <location>
        <begin position="16"/>
        <end position="57"/>
    </location>
</feature>
<dbReference type="InterPro" id="IPR001647">
    <property type="entry name" value="HTH_TetR"/>
</dbReference>
<reference evidence="6" key="2">
    <citation type="submission" date="2020-09" db="EMBL/GenBank/DDBJ databases">
        <authorList>
            <person name="Sun Q."/>
            <person name="Ohkuma M."/>
        </authorList>
    </citation>
    <scope>NUCLEOTIDE SEQUENCE</scope>
    <source>
        <strain evidence="6">JCM 4988</strain>
    </source>
</reference>
<dbReference type="PANTHER" id="PTHR47506:SF1">
    <property type="entry name" value="HTH-TYPE TRANSCRIPTIONAL REGULATOR YJDC"/>
    <property type="match status" value="1"/>
</dbReference>
<evidence type="ECO:0000256" key="2">
    <source>
        <dbReference type="ARBA" id="ARBA00023125"/>
    </source>
</evidence>
<keyword evidence="7" id="KW-1185">Reference proteome</keyword>
<protein>
    <submittedName>
        <fullName evidence="6">TetR family transcriptional regulator</fullName>
    </submittedName>
</protein>
<dbReference type="EMBL" id="BMWG01000048">
    <property type="protein sequence ID" value="GGZ65119.1"/>
    <property type="molecule type" value="Genomic_DNA"/>
</dbReference>
<keyword evidence="1" id="KW-0805">Transcription regulation</keyword>
<dbReference type="InterPro" id="IPR036271">
    <property type="entry name" value="Tet_transcr_reg_TetR-rel_C_sf"/>
</dbReference>
<evidence type="ECO:0000259" key="4">
    <source>
        <dbReference type="Pfam" id="PF00440"/>
    </source>
</evidence>
<dbReference type="InterPro" id="IPR009057">
    <property type="entry name" value="Homeodomain-like_sf"/>
</dbReference>
<dbReference type="AlphaFoldDB" id="A0A918V4W2"/>
<organism evidence="6 7">
    <name type="scientific">Streptomyces inusitatus</name>
    <dbReference type="NCBI Taxonomy" id="68221"/>
    <lineage>
        <taxon>Bacteria</taxon>
        <taxon>Bacillati</taxon>
        <taxon>Actinomycetota</taxon>
        <taxon>Actinomycetes</taxon>
        <taxon>Kitasatosporales</taxon>
        <taxon>Streptomycetaceae</taxon>
        <taxon>Streptomyces</taxon>
    </lineage>
</organism>
<dbReference type="PANTHER" id="PTHR47506">
    <property type="entry name" value="TRANSCRIPTIONAL REGULATORY PROTEIN"/>
    <property type="match status" value="1"/>
</dbReference>
<keyword evidence="2" id="KW-0238">DNA-binding</keyword>
<dbReference type="SUPFAM" id="SSF46689">
    <property type="entry name" value="Homeodomain-like"/>
    <property type="match status" value="1"/>
</dbReference>
<name>A0A918V4W2_9ACTN</name>
<evidence type="ECO:0000259" key="5">
    <source>
        <dbReference type="Pfam" id="PF16925"/>
    </source>
</evidence>
<evidence type="ECO:0000256" key="3">
    <source>
        <dbReference type="ARBA" id="ARBA00023163"/>
    </source>
</evidence>
<evidence type="ECO:0000313" key="6">
    <source>
        <dbReference type="EMBL" id="GGZ65119.1"/>
    </source>
</evidence>